<dbReference type="EMBL" id="CP024988">
    <property type="protein sequence ID" value="AWT26694.1"/>
    <property type="molecule type" value="Genomic_DNA"/>
</dbReference>
<dbReference type="InterPro" id="IPR008462">
    <property type="entry name" value="CsbD"/>
</dbReference>
<dbReference type="Gene3D" id="1.10.1470.10">
    <property type="entry name" value="YjbJ"/>
    <property type="match status" value="1"/>
</dbReference>
<comment type="similarity">
    <text evidence="1">Belongs to the UPF0337 (CsbD) family.</text>
</comment>
<dbReference type="RefSeq" id="WP_066584765.1">
    <property type="nucleotide sequence ID" value="NZ_CABKVS010000001.1"/>
</dbReference>
<gene>
    <name evidence="4" type="ORF">Csp1_19220</name>
</gene>
<feature type="region of interest" description="Disordered" evidence="2">
    <location>
        <begin position="1"/>
        <end position="45"/>
    </location>
</feature>
<dbReference type="OrthoDB" id="2143260at2"/>
<feature type="compositionally biased region" description="Basic and acidic residues" evidence="2">
    <location>
        <begin position="1"/>
        <end position="22"/>
    </location>
</feature>
<dbReference type="Proteomes" id="UP000247696">
    <property type="component" value="Chromosome"/>
</dbReference>
<reference evidence="5" key="1">
    <citation type="submission" date="2017-11" db="EMBL/GenBank/DDBJ databases">
        <title>Otitis media/interna in a cat caused by the recently described species Corynebacterium provencense.</title>
        <authorList>
            <person name="Kittl S."/>
            <person name="Brodard I."/>
            <person name="Rychener L."/>
            <person name="Jores J."/>
            <person name="Roosje P."/>
            <person name="Gobeli Brawand S."/>
        </authorList>
    </citation>
    <scope>NUCLEOTIDE SEQUENCE [LARGE SCALE GENOMIC DNA]</scope>
    <source>
        <strain evidence="5">17KM38</strain>
    </source>
</reference>
<evidence type="ECO:0000259" key="3">
    <source>
        <dbReference type="Pfam" id="PF05532"/>
    </source>
</evidence>
<name>A0A2Z3YVV7_9CORY</name>
<feature type="domain" description="CsbD-like" evidence="3">
    <location>
        <begin position="5"/>
        <end position="56"/>
    </location>
</feature>
<dbReference type="Pfam" id="PF05532">
    <property type="entry name" value="CsbD"/>
    <property type="match status" value="1"/>
</dbReference>
<dbReference type="STRING" id="1737425.GCA_900049755_00952"/>
<evidence type="ECO:0000313" key="5">
    <source>
        <dbReference type="Proteomes" id="UP000247696"/>
    </source>
</evidence>
<dbReference type="KEGG" id="cpre:Csp1_19220"/>
<evidence type="ECO:0000313" key="4">
    <source>
        <dbReference type="EMBL" id="AWT26694.1"/>
    </source>
</evidence>
<evidence type="ECO:0000256" key="2">
    <source>
        <dbReference type="SAM" id="MobiDB-lite"/>
    </source>
</evidence>
<sequence length="65" mass="6808">MGIEDKFKNSAEDLTGKAKEAAGDVTDNDQLKGEGKADQAKASVKDAVENAKDKISEGINKITGN</sequence>
<evidence type="ECO:0000256" key="1">
    <source>
        <dbReference type="ARBA" id="ARBA00009129"/>
    </source>
</evidence>
<dbReference type="InterPro" id="IPR036629">
    <property type="entry name" value="YjbJ_sf"/>
</dbReference>
<dbReference type="SUPFAM" id="SSF69047">
    <property type="entry name" value="Hypothetical protein YjbJ"/>
    <property type="match status" value="1"/>
</dbReference>
<protein>
    <recommendedName>
        <fullName evidence="3">CsbD-like domain-containing protein</fullName>
    </recommendedName>
</protein>
<accession>A0A2Z3YVV7</accession>
<feature type="compositionally biased region" description="Basic and acidic residues" evidence="2">
    <location>
        <begin position="29"/>
        <end position="45"/>
    </location>
</feature>
<organism evidence="4 5">
    <name type="scientific">Corynebacterium provencense</name>
    <dbReference type="NCBI Taxonomy" id="1737425"/>
    <lineage>
        <taxon>Bacteria</taxon>
        <taxon>Bacillati</taxon>
        <taxon>Actinomycetota</taxon>
        <taxon>Actinomycetes</taxon>
        <taxon>Mycobacteriales</taxon>
        <taxon>Corynebacteriaceae</taxon>
        <taxon>Corynebacterium</taxon>
    </lineage>
</organism>
<proteinExistence type="inferred from homology"/>
<dbReference type="AlphaFoldDB" id="A0A2Z3YVV7"/>
<keyword evidence="5" id="KW-1185">Reference proteome</keyword>